<reference evidence="1 2" key="1">
    <citation type="submission" date="2017-07" db="EMBL/GenBank/DDBJ databases">
        <authorList>
            <person name="Sun Z.S."/>
            <person name="Albrecht U."/>
            <person name="Echele G."/>
            <person name="Lee C.C."/>
        </authorList>
    </citation>
    <scope>NUCLEOTIDE SEQUENCE [LARGE SCALE GENOMIC DNA]</scope>
    <source>
        <strain evidence="1 2">P16-029</strain>
    </source>
</reference>
<dbReference type="RefSeq" id="WP_117188854.1">
    <property type="nucleotide sequence ID" value="NZ_JAQDJS010000009.1"/>
</dbReference>
<proteinExistence type="predicted"/>
<sequence>MSPVTSLVLNRVQLIAPRIDEAMASAIVQAETRAQGFEQDRFPHIRPLNIRQDVRLSLEAEPLPGGWRVEGDPRKMGQLLLVDSETGMTVRFLKAPYTQPDHVPHAGYNPARRETWSNEPLDTSLQTALPSLGDAGTLAKRTDGLHGETFLLIWAWKDPSDRESGYDLRIVHTRAPGAFGKATPCDLDLVIPRGGLVNEDGLRFVGSDEDSDLFIFDIPDENDTEGLAGQ</sequence>
<name>A0A3E2DKP9_9ACTN</name>
<accession>A0A3E2DKP9</accession>
<gene>
    <name evidence="1" type="ORF">CHT91_03865</name>
</gene>
<dbReference type="EMBL" id="NOWI01000003">
    <property type="protein sequence ID" value="RFT45949.1"/>
    <property type="molecule type" value="Genomic_DNA"/>
</dbReference>
<dbReference type="Proteomes" id="UP000259211">
    <property type="component" value="Unassembled WGS sequence"/>
</dbReference>
<dbReference type="AlphaFoldDB" id="A0A3E2DKP9"/>
<comment type="caution">
    <text evidence="1">The sequence shown here is derived from an EMBL/GenBank/DDBJ whole genome shotgun (WGS) entry which is preliminary data.</text>
</comment>
<protein>
    <submittedName>
        <fullName evidence="1">Uncharacterized protein</fullName>
    </submittedName>
</protein>
<evidence type="ECO:0000313" key="1">
    <source>
        <dbReference type="EMBL" id="RFT45949.1"/>
    </source>
</evidence>
<organism evidence="1 2">
    <name type="scientific">Cutibacterium avidum</name>
    <dbReference type="NCBI Taxonomy" id="33010"/>
    <lineage>
        <taxon>Bacteria</taxon>
        <taxon>Bacillati</taxon>
        <taxon>Actinomycetota</taxon>
        <taxon>Actinomycetes</taxon>
        <taxon>Propionibacteriales</taxon>
        <taxon>Propionibacteriaceae</taxon>
        <taxon>Cutibacterium</taxon>
    </lineage>
</organism>
<evidence type="ECO:0000313" key="2">
    <source>
        <dbReference type="Proteomes" id="UP000259211"/>
    </source>
</evidence>